<feature type="binding site" evidence="1">
    <location>
        <position position="166"/>
    </location>
    <ligand>
        <name>Zn(2+)</name>
        <dbReference type="ChEBI" id="CHEBI:29105"/>
        <note>catalytic</note>
    </ligand>
</feature>
<proteinExistence type="predicted"/>
<comment type="caution">
    <text evidence="4">The sequence shown here is derived from an EMBL/GenBank/DDBJ whole genome shotgun (WGS) entry which is preliminary data.</text>
</comment>
<name>A0AAV2QXD6_MEGNR</name>
<reference evidence="4 5" key="1">
    <citation type="submission" date="2024-05" db="EMBL/GenBank/DDBJ databases">
        <authorList>
            <person name="Wallberg A."/>
        </authorList>
    </citation>
    <scope>NUCLEOTIDE SEQUENCE [LARGE SCALE GENOMIC DNA]</scope>
</reference>
<dbReference type="InterPro" id="IPR034035">
    <property type="entry name" value="Astacin-like_dom"/>
</dbReference>
<feature type="chain" id="PRO_5043107281" description="Metalloendopeptidase" evidence="2">
    <location>
        <begin position="17"/>
        <end position="331"/>
    </location>
</feature>
<dbReference type="Pfam" id="PF01400">
    <property type="entry name" value="Astacin"/>
    <property type="match status" value="1"/>
</dbReference>
<feature type="domain" description="Peptidase M12A" evidence="3">
    <location>
        <begin position="57"/>
        <end position="256"/>
    </location>
</feature>
<dbReference type="PRINTS" id="PR00480">
    <property type="entry name" value="ASTACIN"/>
</dbReference>
<dbReference type="GO" id="GO:0004222">
    <property type="term" value="F:metalloendopeptidase activity"/>
    <property type="evidence" value="ECO:0007669"/>
    <property type="project" value="UniProtKB-UniRule"/>
</dbReference>
<keyword evidence="1 2" id="KW-0479">Metal-binding</keyword>
<keyword evidence="2" id="KW-0732">Signal</keyword>
<evidence type="ECO:0000259" key="3">
    <source>
        <dbReference type="PROSITE" id="PS51864"/>
    </source>
</evidence>
<feature type="active site" evidence="1">
    <location>
        <position position="157"/>
    </location>
</feature>
<comment type="cofactor">
    <cofactor evidence="1 2">
        <name>Zn(2+)</name>
        <dbReference type="ChEBI" id="CHEBI:29105"/>
    </cofactor>
    <text evidence="1 2">Binds 1 zinc ion per subunit.</text>
</comment>
<keyword evidence="1 2" id="KW-0482">Metalloprotease</keyword>
<feature type="non-terminal residue" evidence="4">
    <location>
        <position position="331"/>
    </location>
</feature>
<evidence type="ECO:0000313" key="4">
    <source>
        <dbReference type="EMBL" id="CAL4105513.1"/>
    </source>
</evidence>
<sequence>MKSPVLFFCCLSMVMAAPPRAERSINFQRRLELNPHKTSAGQEIIKGDIILEHSDRKFVANEMYHWPIDPQQGVPVIPYYISHESENDRVAIRNALTYWETNTCIRFEETTNTNQVHMHFIKDGNGCYSVVGYDAYYPQRTISIGQGCEDLPATAHEIGHNIGFFHEQDRSDRDENLEMRWENLDPNDYSIFQKEETINDVEYDYSSLMQYIARAWSINGKITMMPHDPYVTRLMGNAPGLTFRDLLSANTVYGCVDKWESECGSRMCNEGYVGHDCTCVCPRGTTGDDCSQVEEPYYHPQLVSCGGNVTSADGSFNIQSPNYPSHFPGNE</sequence>
<evidence type="ECO:0000313" key="5">
    <source>
        <dbReference type="Proteomes" id="UP001497623"/>
    </source>
</evidence>
<dbReference type="GO" id="GO:0006508">
    <property type="term" value="P:proteolysis"/>
    <property type="evidence" value="ECO:0007669"/>
    <property type="project" value="UniProtKB-KW"/>
</dbReference>
<evidence type="ECO:0000256" key="2">
    <source>
        <dbReference type="RuleBase" id="RU361183"/>
    </source>
</evidence>
<keyword evidence="1 2" id="KW-0862">Zinc</keyword>
<accession>A0AAV2QXD6</accession>
<dbReference type="Gene3D" id="3.40.390.10">
    <property type="entry name" value="Collagenase (Catalytic Domain)"/>
    <property type="match status" value="1"/>
</dbReference>
<dbReference type="EC" id="3.4.24.-" evidence="2"/>
<dbReference type="PANTHER" id="PTHR10127">
    <property type="entry name" value="DISCOIDIN, CUB, EGF, LAMININ , AND ZINC METALLOPROTEASE DOMAIN CONTAINING"/>
    <property type="match status" value="1"/>
</dbReference>
<feature type="binding site" evidence="1">
    <location>
        <position position="156"/>
    </location>
    <ligand>
        <name>Zn(2+)</name>
        <dbReference type="ChEBI" id="CHEBI:29105"/>
        <note>catalytic</note>
    </ligand>
</feature>
<organism evidence="4 5">
    <name type="scientific">Meganyctiphanes norvegica</name>
    <name type="common">Northern krill</name>
    <name type="synonym">Thysanopoda norvegica</name>
    <dbReference type="NCBI Taxonomy" id="48144"/>
    <lineage>
        <taxon>Eukaryota</taxon>
        <taxon>Metazoa</taxon>
        <taxon>Ecdysozoa</taxon>
        <taxon>Arthropoda</taxon>
        <taxon>Crustacea</taxon>
        <taxon>Multicrustacea</taxon>
        <taxon>Malacostraca</taxon>
        <taxon>Eumalacostraca</taxon>
        <taxon>Eucarida</taxon>
        <taxon>Euphausiacea</taxon>
        <taxon>Euphausiidae</taxon>
        <taxon>Meganyctiphanes</taxon>
    </lineage>
</organism>
<dbReference type="PROSITE" id="PS51864">
    <property type="entry name" value="ASTACIN"/>
    <property type="match status" value="1"/>
</dbReference>
<protein>
    <recommendedName>
        <fullName evidence="2">Metalloendopeptidase</fullName>
        <ecNumber evidence="2">3.4.24.-</ecNumber>
    </recommendedName>
</protein>
<dbReference type="SUPFAM" id="SSF55486">
    <property type="entry name" value="Metalloproteases ('zincins'), catalytic domain"/>
    <property type="match status" value="1"/>
</dbReference>
<dbReference type="EMBL" id="CAXKWB010012790">
    <property type="protein sequence ID" value="CAL4105513.1"/>
    <property type="molecule type" value="Genomic_DNA"/>
</dbReference>
<keyword evidence="1 2" id="KW-0378">Hydrolase</keyword>
<dbReference type="Proteomes" id="UP001497623">
    <property type="component" value="Unassembled WGS sequence"/>
</dbReference>
<dbReference type="GO" id="GO:0008270">
    <property type="term" value="F:zinc ion binding"/>
    <property type="evidence" value="ECO:0007669"/>
    <property type="project" value="UniProtKB-UniRule"/>
</dbReference>
<dbReference type="SMART" id="SM00235">
    <property type="entry name" value="ZnMc"/>
    <property type="match status" value="1"/>
</dbReference>
<feature type="binding site" evidence="1">
    <location>
        <position position="160"/>
    </location>
    <ligand>
        <name>Zn(2+)</name>
        <dbReference type="ChEBI" id="CHEBI:29105"/>
        <note>catalytic</note>
    </ligand>
</feature>
<keyword evidence="1 2" id="KW-0645">Protease</keyword>
<dbReference type="InterPro" id="IPR006026">
    <property type="entry name" value="Peptidase_Metallo"/>
</dbReference>
<dbReference type="AlphaFoldDB" id="A0AAV2QXD6"/>
<keyword evidence="5" id="KW-1185">Reference proteome</keyword>
<dbReference type="InterPro" id="IPR024079">
    <property type="entry name" value="MetalloPept_cat_dom_sf"/>
</dbReference>
<evidence type="ECO:0000256" key="1">
    <source>
        <dbReference type="PROSITE-ProRule" id="PRU01211"/>
    </source>
</evidence>
<comment type="caution">
    <text evidence="1">Lacks conserved residue(s) required for the propagation of feature annotation.</text>
</comment>
<dbReference type="PANTHER" id="PTHR10127:SF850">
    <property type="entry name" value="METALLOENDOPEPTIDASE"/>
    <property type="match status" value="1"/>
</dbReference>
<dbReference type="CDD" id="cd04280">
    <property type="entry name" value="ZnMc_astacin_like"/>
    <property type="match status" value="1"/>
</dbReference>
<dbReference type="InterPro" id="IPR001506">
    <property type="entry name" value="Peptidase_M12A"/>
</dbReference>
<feature type="signal peptide" evidence="2">
    <location>
        <begin position="1"/>
        <end position="16"/>
    </location>
</feature>
<gene>
    <name evidence="4" type="ORF">MNOR_LOCUS18107</name>
</gene>